<dbReference type="EMBL" id="CAUWAG010000020">
    <property type="protein sequence ID" value="CAJ2514216.1"/>
    <property type="molecule type" value="Genomic_DNA"/>
</dbReference>
<reference evidence="1" key="1">
    <citation type="submission" date="2023-10" db="EMBL/GenBank/DDBJ databases">
        <authorList>
            <person name="Hackl T."/>
        </authorList>
    </citation>
    <scope>NUCLEOTIDE SEQUENCE</scope>
</reference>
<gene>
    <name evidence="1" type="ORF">KHLLAP_LOCUS14684</name>
</gene>
<comment type="caution">
    <text evidence="1">The sequence shown here is derived from an EMBL/GenBank/DDBJ whole genome shotgun (WGS) entry which is preliminary data.</text>
</comment>
<proteinExistence type="predicted"/>
<evidence type="ECO:0000313" key="1">
    <source>
        <dbReference type="EMBL" id="CAJ2514216.1"/>
    </source>
</evidence>
<accession>A0AAI8VU66</accession>
<evidence type="ECO:0000313" key="2">
    <source>
        <dbReference type="Proteomes" id="UP001295740"/>
    </source>
</evidence>
<organism evidence="1 2">
    <name type="scientific">Anthostomella pinea</name>
    <dbReference type="NCBI Taxonomy" id="933095"/>
    <lineage>
        <taxon>Eukaryota</taxon>
        <taxon>Fungi</taxon>
        <taxon>Dikarya</taxon>
        <taxon>Ascomycota</taxon>
        <taxon>Pezizomycotina</taxon>
        <taxon>Sordariomycetes</taxon>
        <taxon>Xylariomycetidae</taxon>
        <taxon>Xylariales</taxon>
        <taxon>Xylariaceae</taxon>
        <taxon>Anthostomella</taxon>
    </lineage>
</organism>
<sequence>MLAAAIGYGIINSKTSVNYMTLFPTAKPTREELDLAVQDIPDDDYNIMQNTILDDKNIAKKAEPDNAYGSNSD</sequence>
<protein>
    <submittedName>
        <fullName evidence="1">Uu.00g023350.m01.CDS01</fullName>
    </submittedName>
</protein>
<dbReference type="Proteomes" id="UP001295740">
    <property type="component" value="Unassembled WGS sequence"/>
</dbReference>
<name>A0AAI8VU66_9PEZI</name>
<keyword evidence="2" id="KW-1185">Reference proteome</keyword>
<dbReference type="AlphaFoldDB" id="A0AAI8VU66"/>